<evidence type="ECO:0000256" key="4">
    <source>
        <dbReference type="SAM" id="MobiDB-lite"/>
    </source>
</evidence>
<sequence>MAPVTEYTGEIDQWLEQEAGIEEFDALQEQLDEEMCAAGSCSKKRMRHIYNERKRRILMNNLLDSLQSLLPNPYPRKDRCALLSDVIEHVQTLEEQARDLEARTVQITRAKVASRSSSCPTRLTDPARKLPGLSETPLSPNFVRNLHVQFMSSMHSGHCRRSNNSAGDESDNCVSSDGDKEEEVLITFTSPSGRGLLPHVLDLLQRTELRLIDFTLSARGEDDMLWYIHAQVPVRKELTTDQIKSLFS</sequence>
<dbReference type="Proteomes" id="UP000825935">
    <property type="component" value="Chromosome 9"/>
</dbReference>
<evidence type="ECO:0000256" key="1">
    <source>
        <dbReference type="ARBA" id="ARBA00023015"/>
    </source>
</evidence>
<keyword evidence="1" id="KW-0805">Transcription regulation</keyword>
<dbReference type="InterPro" id="IPR044278">
    <property type="entry name" value="BHLH95-like"/>
</dbReference>
<organism evidence="6 7">
    <name type="scientific">Ceratopteris richardii</name>
    <name type="common">Triangle waterfern</name>
    <dbReference type="NCBI Taxonomy" id="49495"/>
    <lineage>
        <taxon>Eukaryota</taxon>
        <taxon>Viridiplantae</taxon>
        <taxon>Streptophyta</taxon>
        <taxon>Embryophyta</taxon>
        <taxon>Tracheophyta</taxon>
        <taxon>Polypodiopsida</taxon>
        <taxon>Polypodiidae</taxon>
        <taxon>Polypodiales</taxon>
        <taxon>Pteridineae</taxon>
        <taxon>Pteridaceae</taxon>
        <taxon>Parkerioideae</taxon>
        <taxon>Ceratopteris</taxon>
    </lineage>
</organism>
<feature type="region of interest" description="Disordered" evidence="4">
    <location>
        <begin position="117"/>
        <end position="136"/>
    </location>
</feature>
<dbReference type="AlphaFoldDB" id="A0A8T2UCL7"/>
<dbReference type="GO" id="GO:0003700">
    <property type="term" value="F:DNA-binding transcription factor activity"/>
    <property type="evidence" value="ECO:0007669"/>
    <property type="project" value="InterPro"/>
</dbReference>
<evidence type="ECO:0000259" key="5">
    <source>
        <dbReference type="PROSITE" id="PS50888"/>
    </source>
</evidence>
<feature type="coiled-coil region" evidence="3">
    <location>
        <begin position="83"/>
        <end position="110"/>
    </location>
</feature>
<dbReference type="InterPro" id="IPR036638">
    <property type="entry name" value="HLH_DNA-bd_sf"/>
</dbReference>
<name>A0A8T2UCL7_CERRI</name>
<reference evidence="6" key="1">
    <citation type="submission" date="2021-08" db="EMBL/GenBank/DDBJ databases">
        <title>WGS assembly of Ceratopteris richardii.</title>
        <authorList>
            <person name="Marchant D.B."/>
            <person name="Chen G."/>
            <person name="Jenkins J."/>
            <person name="Shu S."/>
            <person name="Leebens-Mack J."/>
            <person name="Grimwood J."/>
            <person name="Schmutz J."/>
            <person name="Soltis P."/>
            <person name="Soltis D."/>
            <person name="Chen Z.-H."/>
        </authorList>
    </citation>
    <scope>NUCLEOTIDE SEQUENCE</scope>
    <source>
        <strain evidence="6">Whitten #5841</strain>
        <tissue evidence="6">Leaf</tissue>
    </source>
</reference>
<feature type="domain" description="BHLH" evidence="5">
    <location>
        <begin position="43"/>
        <end position="93"/>
    </location>
</feature>
<dbReference type="GO" id="GO:0046983">
    <property type="term" value="F:protein dimerization activity"/>
    <property type="evidence" value="ECO:0007669"/>
    <property type="project" value="InterPro"/>
</dbReference>
<evidence type="ECO:0000313" key="6">
    <source>
        <dbReference type="EMBL" id="KAH7430219.1"/>
    </source>
</evidence>
<dbReference type="OrthoDB" id="1885111at2759"/>
<gene>
    <name evidence="6" type="ORF">KP509_09G089000</name>
</gene>
<dbReference type="EMBL" id="CM035414">
    <property type="protein sequence ID" value="KAH7430219.1"/>
    <property type="molecule type" value="Genomic_DNA"/>
</dbReference>
<comment type="caution">
    <text evidence="6">The sequence shown here is derived from an EMBL/GenBank/DDBJ whole genome shotgun (WGS) entry which is preliminary data.</text>
</comment>
<accession>A0A8T2UCL7</accession>
<dbReference type="Gene3D" id="4.10.280.10">
    <property type="entry name" value="Helix-loop-helix DNA-binding domain"/>
    <property type="match status" value="1"/>
</dbReference>
<evidence type="ECO:0000256" key="3">
    <source>
        <dbReference type="SAM" id="Coils"/>
    </source>
</evidence>
<dbReference type="PROSITE" id="PS50888">
    <property type="entry name" value="BHLH"/>
    <property type="match status" value="1"/>
</dbReference>
<proteinExistence type="predicted"/>
<dbReference type="InterPro" id="IPR011598">
    <property type="entry name" value="bHLH_dom"/>
</dbReference>
<evidence type="ECO:0000313" key="7">
    <source>
        <dbReference type="Proteomes" id="UP000825935"/>
    </source>
</evidence>
<keyword evidence="3" id="KW-0175">Coiled coil</keyword>
<dbReference type="SUPFAM" id="SSF47459">
    <property type="entry name" value="HLH, helix-loop-helix DNA-binding domain"/>
    <property type="match status" value="1"/>
</dbReference>
<dbReference type="Pfam" id="PF00010">
    <property type="entry name" value="HLH"/>
    <property type="match status" value="1"/>
</dbReference>
<keyword evidence="7" id="KW-1185">Reference proteome</keyword>
<dbReference type="PANTHER" id="PTHR46772">
    <property type="entry name" value="BHLH DOMAIN-CONTAINING PROTEIN"/>
    <property type="match status" value="1"/>
</dbReference>
<dbReference type="PANTHER" id="PTHR46772:SF8">
    <property type="entry name" value="TRANSCRIPTION FACTOR BHLH95"/>
    <property type="match status" value="1"/>
</dbReference>
<keyword evidence="2" id="KW-0804">Transcription</keyword>
<dbReference type="SMART" id="SM00353">
    <property type="entry name" value="HLH"/>
    <property type="match status" value="1"/>
</dbReference>
<evidence type="ECO:0000256" key="2">
    <source>
        <dbReference type="ARBA" id="ARBA00023163"/>
    </source>
</evidence>
<protein>
    <recommendedName>
        <fullName evidence="5">BHLH domain-containing protein</fullName>
    </recommendedName>
</protein>